<gene>
    <name evidence="1" type="ORF">O181_063537</name>
</gene>
<name>A0A9Q3EPT3_9BASI</name>
<keyword evidence="2" id="KW-1185">Reference proteome</keyword>
<protein>
    <submittedName>
        <fullName evidence="1">Uncharacterized protein</fullName>
    </submittedName>
</protein>
<proteinExistence type="predicted"/>
<sequence>MENPHDQRIKKLVSNCGGESPNENQKVVFFMWIYSCLITGLYPSAQLTFGEGKLYTPQEITVSAQWVQATKAVLGKSHKHFKSALQTHPHSIKAQLFSLYLMRWESTQNQEASNLWVSPLIIPSNSETEEGLVDEVQPLSDICLSGDQETVDESHSHRRPVSIKNKGVVDESDSFSCSGERESAHITFQPRVQVTRPRNPALVSCDIEQSNILTHSRRAVALINSEEEAPCT</sequence>
<reference evidence="1" key="1">
    <citation type="submission" date="2021-03" db="EMBL/GenBank/DDBJ databases">
        <title>Draft genome sequence of rust myrtle Austropuccinia psidii MF-1, a brazilian biotype.</title>
        <authorList>
            <person name="Quecine M.C."/>
            <person name="Pachon D.M.R."/>
            <person name="Bonatelli M.L."/>
            <person name="Correr F.H."/>
            <person name="Franceschini L.M."/>
            <person name="Leite T.F."/>
            <person name="Margarido G.R.A."/>
            <person name="Almeida C.A."/>
            <person name="Ferrarezi J.A."/>
            <person name="Labate C.A."/>
        </authorList>
    </citation>
    <scope>NUCLEOTIDE SEQUENCE</scope>
    <source>
        <strain evidence="1">MF-1</strain>
    </source>
</reference>
<comment type="caution">
    <text evidence="1">The sequence shown here is derived from an EMBL/GenBank/DDBJ whole genome shotgun (WGS) entry which is preliminary data.</text>
</comment>
<organism evidence="1 2">
    <name type="scientific">Austropuccinia psidii MF-1</name>
    <dbReference type="NCBI Taxonomy" id="1389203"/>
    <lineage>
        <taxon>Eukaryota</taxon>
        <taxon>Fungi</taxon>
        <taxon>Dikarya</taxon>
        <taxon>Basidiomycota</taxon>
        <taxon>Pucciniomycotina</taxon>
        <taxon>Pucciniomycetes</taxon>
        <taxon>Pucciniales</taxon>
        <taxon>Sphaerophragmiaceae</taxon>
        <taxon>Austropuccinia</taxon>
    </lineage>
</organism>
<evidence type="ECO:0000313" key="1">
    <source>
        <dbReference type="EMBL" id="MBW0523822.1"/>
    </source>
</evidence>
<accession>A0A9Q3EPT3</accession>
<evidence type="ECO:0000313" key="2">
    <source>
        <dbReference type="Proteomes" id="UP000765509"/>
    </source>
</evidence>
<dbReference type="AlphaFoldDB" id="A0A9Q3EPT3"/>
<dbReference type="EMBL" id="AVOT02030593">
    <property type="protein sequence ID" value="MBW0523822.1"/>
    <property type="molecule type" value="Genomic_DNA"/>
</dbReference>
<dbReference type="Proteomes" id="UP000765509">
    <property type="component" value="Unassembled WGS sequence"/>
</dbReference>